<dbReference type="Proteomes" id="UP000031532">
    <property type="component" value="Unassembled WGS sequence"/>
</dbReference>
<protein>
    <submittedName>
        <fullName evidence="2">Type II toxin-antitoxin system VapC family toxin</fullName>
    </submittedName>
</protein>
<reference evidence="2 3" key="1">
    <citation type="journal article" date="2015" name="Genome Announc.">
        <title>Draft Genome Sequence of the Terrestrial Cyanobacterium Scytonema millei VB511283, Isolated from Eastern India.</title>
        <authorList>
            <person name="Sen D."/>
            <person name="Chandrababunaidu M.M."/>
            <person name="Singh D."/>
            <person name="Sanghi N."/>
            <person name="Ghorai A."/>
            <person name="Mishra G.P."/>
            <person name="Madduluri M."/>
            <person name="Adhikary S.P."/>
            <person name="Tripathy S."/>
        </authorList>
    </citation>
    <scope>NUCLEOTIDE SEQUENCE [LARGE SCALE GENOMIC DNA]</scope>
    <source>
        <strain evidence="2 3">VB511283</strain>
    </source>
</reference>
<gene>
    <name evidence="2" type="ORF">QH73_0012315</name>
</gene>
<sequence>MVSVDTNIIFRLLTQDDEQQYRKSFELFQTQNIFIPDTVILETEWVLRFAYQFQPDEICQAFRDLFGLPNVYLTNANAIVQVLQWHENGLDFADAFHLAQSYNCSAIYPFDEKFLKRAKNFSTQCEVKQPD</sequence>
<evidence type="ECO:0000313" key="3">
    <source>
        <dbReference type="Proteomes" id="UP000031532"/>
    </source>
</evidence>
<name>A0A9X5I5F7_9CYAN</name>
<dbReference type="Gene3D" id="3.40.50.1010">
    <property type="entry name" value="5'-nuclease"/>
    <property type="match status" value="1"/>
</dbReference>
<comment type="caution">
    <text evidence="2">The sequence shown here is derived from an EMBL/GenBank/DDBJ whole genome shotgun (WGS) entry which is preliminary data.</text>
</comment>
<dbReference type="OrthoDB" id="32974at2"/>
<dbReference type="InterPro" id="IPR002716">
    <property type="entry name" value="PIN_dom"/>
</dbReference>
<evidence type="ECO:0000313" key="2">
    <source>
        <dbReference type="EMBL" id="NHC35432.1"/>
    </source>
</evidence>
<dbReference type="SUPFAM" id="SSF88723">
    <property type="entry name" value="PIN domain-like"/>
    <property type="match status" value="1"/>
</dbReference>
<dbReference type="EMBL" id="JTJC03000003">
    <property type="protein sequence ID" value="NHC35432.1"/>
    <property type="molecule type" value="Genomic_DNA"/>
</dbReference>
<organism evidence="2 3">
    <name type="scientific">Scytonema millei VB511283</name>
    <dbReference type="NCBI Taxonomy" id="1245923"/>
    <lineage>
        <taxon>Bacteria</taxon>
        <taxon>Bacillati</taxon>
        <taxon>Cyanobacteriota</taxon>
        <taxon>Cyanophyceae</taxon>
        <taxon>Nostocales</taxon>
        <taxon>Scytonemataceae</taxon>
        <taxon>Scytonema</taxon>
    </lineage>
</organism>
<evidence type="ECO:0000259" key="1">
    <source>
        <dbReference type="Pfam" id="PF01850"/>
    </source>
</evidence>
<dbReference type="Pfam" id="PF01850">
    <property type="entry name" value="PIN"/>
    <property type="match status" value="1"/>
</dbReference>
<proteinExistence type="predicted"/>
<dbReference type="AlphaFoldDB" id="A0A9X5I5F7"/>
<keyword evidence="3" id="KW-1185">Reference proteome</keyword>
<accession>A0A9X5I5F7</accession>
<dbReference type="RefSeq" id="WP_039714219.1">
    <property type="nucleotide sequence ID" value="NZ_JTJC03000003.1"/>
</dbReference>
<dbReference type="InterPro" id="IPR029060">
    <property type="entry name" value="PIN-like_dom_sf"/>
</dbReference>
<dbReference type="CDD" id="cd18683">
    <property type="entry name" value="PIN_VapC-like"/>
    <property type="match status" value="1"/>
</dbReference>
<feature type="domain" description="PIN" evidence="1">
    <location>
        <begin position="4"/>
        <end position="119"/>
    </location>
</feature>